<evidence type="ECO:0000313" key="3">
    <source>
        <dbReference type="Proteomes" id="UP001364224"/>
    </source>
</evidence>
<evidence type="ECO:0000259" key="1">
    <source>
        <dbReference type="Pfam" id="PF05598"/>
    </source>
</evidence>
<dbReference type="PANTHER" id="PTHR33803:SF3">
    <property type="entry name" value="BLL1974 PROTEIN"/>
    <property type="match status" value="1"/>
</dbReference>
<keyword evidence="3" id="KW-1185">Reference proteome</keyword>
<name>A0ABU8BHF6_9BRAD</name>
<organism evidence="2 3">
    <name type="scientific">Bradyrhizobium algeriense</name>
    <dbReference type="NCBI Taxonomy" id="634784"/>
    <lineage>
        <taxon>Bacteria</taxon>
        <taxon>Pseudomonadati</taxon>
        <taxon>Pseudomonadota</taxon>
        <taxon>Alphaproteobacteria</taxon>
        <taxon>Hyphomicrobiales</taxon>
        <taxon>Nitrobacteraceae</taxon>
        <taxon>Bradyrhizobium</taxon>
    </lineage>
</organism>
<dbReference type="NCBIfam" id="NF033578">
    <property type="entry name" value="transpos_IS5_1"/>
    <property type="match status" value="1"/>
</dbReference>
<proteinExistence type="predicted"/>
<dbReference type="Proteomes" id="UP001364224">
    <property type="component" value="Unassembled WGS sequence"/>
</dbReference>
<dbReference type="PANTHER" id="PTHR33803">
    <property type="entry name" value="IS1478 TRANSPOSASE"/>
    <property type="match status" value="1"/>
</dbReference>
<dbReference type="EMBL" id="JAZHRV010000001">
    <property type="protein sequence ID" value="MEH2557541.1"/>
    <property type="molecule type" value="Genomic_DNA"/>
</dbReference>
<dbReference type="RefSeq" id="WP_334483849.1">
    <property type="nucleotide sequence ID" value="NZ_JAZHRV010000001.1"/>
</dbReference>
<feature type="domain" description="Transposase InsH N-terminal" evidence="1">
    <location>
        <begin position="18"/>
        <end position="116"/>
    </location>
</feature>
<evidence type="ECO:0000313" key="2">
    <source>
        <dbReference type="EMBL" id="MEH2557541.1"/>
    </source>
</evidence>
<dbReference type="InterPro" id="IPR047710">
    <property type="entry name" value="Transpos_IS5-like"/>
</dbReference>
<accession>A0ABU8BHF6</accession>
<protein>
    <submittedName>
        <fullName evidence="2">IS5 family transposase</fullName>
    </submittedName>
</protein>
<dbReference type="InterPro" id="IPR008490">
    <property type="entry name" value="Transposase_InsH_N"/>
</dbReference>
<comment type="caution">
    <text evidence="2">The sequence shown here is derived from an EMBL/GenBank/DDBJ whole genome shotgun (WGS) entry which is preliminary data.</text>
</comment>
<reference evidence="2 3" key="1">
    <citation type="submission" date="2024-02" db="EMBL/GenBank/DDBJ databases">
        <title>Adaptive strategies in a cosmopolitan and abundant soil bacterium.</title>
        <authorList>
            <person name="Carini P."/>
        </authorList>
    </citation>
    <scope>NUCLEOTIDE SEQUENCE [LARGE SCALE GENOMIC DNA]</scope>
    <source>
        <strain evidence="2 3">AZCC 1608</strain>
    </source>
</reference>
<gene>
    <name evidence="2" type="ORF">V1286_005070</name>
</gene>
<sequence length="449" mass="51709">MRPKERRETGQSDLLRSRLDAIIDMGHPLVKLARTIDWPFLEHKFGAVYEDKPGRPALPTRLMAGLAILKHTYDLSDEVLCERWVENPYYQFFCGEEFFQHRLMFDRSSLTRWRQRMGEEKLQALLQESLAVASKTEAIKPADLNRVIIDTTVQPKNVMFPTDARLLNRAREILVRLAKRYGVKLRQSYARVGKFALIKHQRYAHAKQFKRANKALKKLKTYLGRIIRDIGRKLGGNADLLGGIVLERMLARARRVLEQKQHQRGPKVYSLHAPEVECIGKGKAHRPYEFGVMVSVATTLAHAKGGQFVTHVKALPGNPYDGHTLATVIPEMEELIGNTIERALLDKGYRGHNAPPDYKFRVFISGQKRRVTPQIKRELRRRSAVEPVIGHLKSEHCMGRNYLWHRQGDATNAVMAAVGYNFRRLIRWLSFLLFEIRSRLSLKLRLSPA</sequence>
<dbReference type="Pfam" id="PF05598">
    <property type="entry name" value="DUF772"/>
    <property type="match status" value="1"/>
</dbReference>